<dbReference type="SUPFAM" id="SSF53383">
    <property type="entry name" value="PLP-dependent transferases"/>
    <property type="match status" value="1"/>
</dbReference>
<comment type="caution">
    <text evidence="7">The sequence shown here is derived from an EMBL/GenBank/DDBJ whole genome shotgun (WGS) entry which is preliminary data.</text>
</comment>
<dbReference type="InterPro" id="IPR011166">
    <property type="entry name" value="Beta-eliminating_lyase"/>
</dbReference>
<organism evidence="7 8">
    <name type="scientific">Candidatus Niyogibacteria bacterium RIFCSPLOWO2_01_FULL_45_48</name>
    <dbReference type="NCBI Taxonomy" id="1801724"/>
    <lineage>
        <taxon>Bacteria</taxon>
        <taxon>Candidatus Niyogiibacteriota</taxon>
    </lineage>
</organism>
<dbReference type="InterPro" id="IPR015422">
    <property type="entry name" value="PyrdxlP-dep_Trfase_small"/>
</dbReference>
<dbReference type="NCBIfam" id="NF009709">
    <property type="entry name" value="PRK13238.1"/>
    <property type="match status" value="1"/>
</dbReference>
<proteinExistence type="inferred from homology"/>
<dbReference type="GO" id="GO:0009072">
    <property type="term" value="P:aromatic amino acid metabolic process"/>
    <property type="evidence" value="ECO:0007669"/>
    <property type="project" value="InterPro"/>
</dbReference>
<dbReference type="EMBL" id="MHMQ01000011">
    <property type="protein sequence ID" value="OGZ30907.1"/>
    <property type="molecule type" value="Genomic_DNA"/>
</dbReference>
<dbReference type="Gene3D" id="3.90.1150.10">
    <property type="entry name" value="Aspartate Aminotransferase, domain 1"/>
    <property type="match status" value="1"/>
</dbReference>
<dbReference type="Proteomes" id="UP000177486">
    <property type="component" value="Unassembled WGS sequence"/>
</dbReference>
<evidence type="ECO:0000259" key="6">
    <source>
        <dbReference type="Pfam" id="PF01212"/>
    </source>
</evidence>
<dbReference type="GO" id="GO:0016830">
    <property type="term" value="F:carbon-carbon lyase activity"/>
    <property type="evidence" value="ECO:0007669"/>
    <property type="project" value="InterPro"/>
</dbReference>
<feature type="modified residue" description="N6-(pyridoxal phosphate)lysine" evidence="5">
    <location>
        <position position="257"/>
    </location>
</feature>
<dbReference type="Pfam" id="PF01212">
    <property type="entry name" value="Beta_elim_lyase"/>
    <property type="match status" value="1"/>
</dbReference>
<accession>A0A1G2EYW2</accession>
<evidence type="ECO:0000313" key="7">
    <source>
        <dbReference type="EMBL" id="OGZ30907.1"/>
    </source>
</evidence>
<evidence type="ECO:0000313" key="8">
    <source>
        <dbReference type="Proteomes" id="UP000177486"/>
    </source>
</evidence>
<gene>
    <name evidence="7" type="ORF">A2931_03565</name>
</gene>
<dbReference type="Gene3D" id="3.40.640.10">
    <property type="entry name" value="Type I PLP-dependent aspartate aminotransferase-like (Major domain)"/>
    <property type="match status" value="1"/>
</dbReference>
<evidence type="ECO:0000256" key="3">
    <source>
        <dbReference type="ARBA" id="ARBA00022898"/>
    </source>
</evidence>
<dbReference type="PANTHER" id="PTHR32325">
    <property type="entry name" value="BETA-ELIMINATING LYASE-LIKE PROTEIN-RELATED"/>
    <property type="match status" value="1"/>
</dbReference>
<keyword evidence="3 5" id="KW-0663">Pyridoxal phosphate</keyword>
<dbReference type="PIRSF" id="PIRSF001386">
    <property type="entry name" value="Trpase"/>
    <property type="match status" value="1"/>
</dbReference>
<evidence type="ECO:0000256" key="5">
    <source>
        <dbReference type="PIRSR" id="PIRSR611166-50"/>
    </source>
</evidence>
<comment type="similarity">
    <text evidence="2">Belongs to the beta-eliminating lyase family.</text>
</comment>
<feature type="domain" description="Aromatic amino acid beta-eliminating lyase/threonine aldolase" evidence="6">
    <location>
        <begin position="46"/>
        <end position="421"/>
    </location>
</feature>
<keyword evidence="4 7" id="KW-0456">Lyase</keyword>
<protein>
    <submittedName>
        <fullName evidence="7">Tyrosine phenol-lyase</fullName>
    </submittedName>
</protein>
<dbReference type="PANTHER" id="PTHR32325:SF4">
    <property type="entry name" value="TRYPTOPHANASE"/>
    <property type="match status" value="1"/>
</dbReference>
<dbReference type="InterPro" id="IPR001597">
    <property type="entry name" value="ArAA_b-elim_lyase/Thr_aldolase"/>
</dbReference>
<dbReference type="AlphaFoldDB" id="A0A1G2EYW2"/>
<evidence type="ECO:0000256" key="2">
    <source>
        <dbReference type="ARBA" id="ARBA00009721"/>
    </source>
</evidence>
<evidence type="ECO:0000256" key="4">
    <source>
        <dbReference type="ARBA" id="ARBA00023239"/>
    </source>
</evidence>
<comment type="cofactor">
    <cofactor evidence="1 5">
        <name>pyridoxal 5'-phosphate</name>
        <dbReference type="ChEBI" id="CHEBI:597326"/>
    </cofactor>
</comment>
<name>A0A1G2EYW2_9BACT</name>
<sequence>MDYLPPPWKIKMVEKVNLLSRSGRESAVKEAGFNTFLLKSRDVFIDLLTDSGTSAMSDNQWAGLMLGDEAYAGSENFYNLEKAVKDVYGFSFVVPTHQGRAAEHLMARALVQKGQHVLSNMYFTTSREHVERRGGIWQDCIVPEAHDPQKDKPFKGNFDIARTGRLIKKLGKNKIAFIRVEANCNMAGGQPVSMKNLEDLKTLAERHEIPVIMDATRALENAYFIKAREKGWEKTPVKKILKNMMRFTDGITVSSKKDNLVNIGGFLATRNKKIFEETKTLVVVYEGLHTYGGMSGRDMEALARGIREMVENDDYVEHRVKQVEWFGGLLKEAGVPIVVPVGGHAVYLDAKKFLSHLPQSQYPAQTLSASIYEECAVRSMERGIVSAGRDPKTRKEHGSKLELVRLTVPRRVYTNDHLGFAAEGIVNLFKKRQTIRGLKMTYEPKQLRFFQAKFRRV</sequence>
<dbReference type="InterPro" id="IPR015424">
    <property type="entry name" value="PyrdxlP-dep_Trfase"/>
</dbReference>
<reference evidence="7 8" key="1">
    <citation type="journal article" date="2016" name="Nat. Commun.">
        <title>Thousands of microbial genomes shed light on interconnected biogeochemical processes in an aquifer system.</title>
        <authorList>
            <person name="Anantharaman K."/>
            <person name="Brown C.T."/>
            <person name="Hug L.A."/>
            <person name="Sharon I."/>
            <person name="Castelle C.J."/>
            <person name="Probst A.J."/>
            <person name="Thomas B.C."/>
            <person name="Singh A."/>
            <person name="Wilkins M.J."/>
            <person name="Karaoz U."/>
            <person name="Brodie E.L."/>
            <person name="Williams K.H."/>
            <person name="Hubbard S.S."/>
            <person name="Banfield J.F."/>
        </authorList>
    </citation>
    <scope>NUCLEOTIDE SEQUENCE [LARGE SCALE GENOMIC DNA]</scope>
</reference>
<evidence type="ECO:0000256" key="1">
    <source>
        <dbReference type="ARBA" id="ARBA00001933"/>
    </source>
</evidence>
<dbReference type="InterPro" id="IPR015421">
    <property type="entry name" value="PyrdxlP-dep_Trfase_major"/>
</dbReference>